<dbReference type="RefSeq" id="XP_012184942.1">
    <property type="nucleotide sequence ID" value="XM_012329552.1"/>
</dbReference>
<dbReference type="AlphaFoldDB" id="J4H4V7"/>
<dbReference type="InParanoid" id="J4H4V7"/>
<proteinExistence type="predicted"/>
<dbReference type="Proteomes" id="UP000006352">
    <property type="component" value="Unassembled WGS sequence"/>
</dbReference>
<feature type="compositionally biased region" description="Polar residues" evidence="1">
    <location>
        <begin position="58"/>
        <end position="69"/>
    </location>
</feature>
<dbReference type="GeneID" id="24100570"/>
<feature type="compositionally biased region" description="Low complexity" evidence="1">
    <location>
        <begin position="70"/>
        <end position="86"/>
    </location>
</feature>
<protein>
    <submittedName>
        <fullName evidence="2">Uncharacterized protein</fullName>
    </submittedName>
</protein>
<keyword evidence="3" id="KW-1185">Reference proteome</keyword>
<feature type="compositionally biased region" description="Polar residues" evidence="1">
    <location>
        <begin position="94"/>
        <end position="119"/>
    </location>
</feature>
<feature type="compositionally biased region" description="Low complexity" evidence="1">
    <location>
        <begin position="154"/>
        <end position="164"/>
    </location>
</feature>
<organism evidence="2 3">
    <name type="scientific">Fibroporia radiculosa</name>
    <dbReference type="NCBI Taxonomy" id="599839"/>
    <lineage>
        <taxon>Eukaryota</taxon>
        <taxon>Fungi</taxon>
        <taxon>Dikarya</taxon>
        <taxon>Basidiomycota</taxon>
        <taxon>Agaricomycotina</taxon>
        <taxon>Agaricomycetes</taxon>
        <taxon>Polyporales</taxon>
        <taxon>Fibroporiaceae</taxon>
        <taxon>Fibroporia</taxon>
    </lineage>
</organism>
<reference evidence="2 3" key="1">
    <citation type="journal article" date="2012" name="Appl. Environ. Microbiol.">
        <title>Short-read sequencing for genomic analysis of the brown rot fungus Fibroporia radiculosa.</title>
        <authorList>
            <person name="Tang J.D."/>
            <person name="Perkins A.D."/>
            <person name="Sonstegard T.S."/>
            <person name="Schroeder S.G."/>
            <person name="Burgess S.C."/>
            <person name="Diehl S.V."/>
        </authorList>
    </citation>
    <scope>NUCLEOTIDE SEQUENCE [LARGE SCALE GENOMIC DNA]</scope>
    <source>
        <strain evidence="2 3">TFFH 294</strain>
    </source>
</reference>
<name>J4H4V7_9APHY</name>
<evidence type="ECO:0000313" key="2">
    <source>
        <dbReference type="EMBL" id="CCM05659.1"/>
    </source>
</evidence>
<feature type="region of interest" description="Disordered" evidence="1">
    <location>
        <begin position="21"/>
        <end position="174"/>
    </location>
</feature>
<accession>J4H4V7</accession>
<evidence type="ECO:0000256" key="1">
    <source>
        <dbReference type="SAM" id="MobiDB-lite"/>
    </source>
</evidence>
<sequence length="174" mass="18421">MNLIPDYQSQHSIYNVSFRSQNKLSVSSPAKGASTPPLKQGVLGFSAAKRAASSRFSQRNPRLSTKRTLSSAANSNKSNAIEISSDSSDEGDHSTQNSGGNGETESQFRVSGTSTSSKLDTVDPVGREGEPALKKRRAVKGVFDSRDGTENIEAAESTSPEEASVPLSTTEPVN</sequence>
<feature type="compositionally biased region" description="Low complexity" evidence="1">
    <location>
        <begin position="45"/>
        <end position="57"/>
    </location>
</feature>
<gene>
    <name evidence="2" type="ORF">FIBRA_07889</name>
</gene>
<dbReference type="HOGENOM" id="CLU_1540077_0_0_1"/>
<evidence type="ECO:0000313" key="3">
    <source>
        <dbReference type="Proteomes" id="UP000006352"/>
    </source>
</evidence>
<dbReference type="EMBL" id="HE797199">
    <property type="protein sequence ID" value="CCM05659.1"/>
    <property type="molecule type" value="Genomic_DNA"/>
</dbReference>